<evidence type="ECO:0000313" key="1">
    <source>
        <dbReference type="EMBL" id="KAK7691619.1"/>
    </source>
</evidence>
<sequence>MAVSLDPSKMQLYSHIISVVHSRRRFLISSIMDAFLILNVSISPSFPLSLPSCPLFPPHTATLGESLLPHFMLIPGLHRHNVVWFSNPSLIIPHLHKRIR</sequence>
<protein>
    <submittedName>
        <fullName evidence="1">Uncharacterized protein</fullName>
    </submittedName>
</protein>
<proteinExistence type="predicted"/>
<dbReference type="AlphaFoldDB" id="A0AAW0GIK8"/>
<dbReference type="Proteomes" id="UP001385951">
    <property type="component" value="Unassembled WGS sequence"/>
</dbReference>
<organism evidence="1 2">
    <name type="scientific">Cerrena zonata</name>
    <dbReference type="NCBI Taxonomy" id="2478898"/>
    <lineage>
        <taxon>Eukaryota</taxon>
        <taxon>Fungi</taxon>
        <taxon>Dikarya</taxon>
        <taxon>Basidiomycota</taxon>
        <taxon>Agaricomycotina</taxon>
        <taxon>Agaricomycetes</taxon>
        <taxon>Polyporales</taxon>
        <taxon>Cerrenaceae</taxon>
        <taxon>Cerrena</taxon>
    </lineage>
</organism>
<dbReference type="EMBL" id="JASBNA010000005">
    <property type="protein sequence ID" value="KAK7691619.1"/>
    <property type="molecule type" value="Genomic_DNA"/>
</dbReference>
<keyword evidence="2" id="KW-1185">Reference proteome</keyword>
<gene>
    <name evidence="1" type="ORF">QCA50_005018</name>
</gene>
<comment type="caution">
    <text evidence="1">The sequence shown here is derived from an EMBL/GenBank/DDBJ whole genome shotgun (WGS) entry which is preliminary data.</text>
</comment>
<reference evidence="1 2" key="1">
    <citation type="submission" date="2022-09" db="EMBL/GenBank/DDBJ databases">
        <authorList>
            <person name="Palmer J.M."/>
        </authorList>
    </citation>
    <scope>NUCLEOTIDE SEQUENCE [LARGE SCALE GENOMIC DNA]</scope>
    <source>
        <strain evidence="1 2">DSM 7382</strain>
    </source>
</reference>
<name>A0AAW0GIK8_9APHY</name>
<evidence type="ECO:0000313" key="2">
    <source>
        <dbReference type="Proteomes" id="UP001385951"/>
    </source>
</evidence>
<accession>A0AAW0GIK8</accession>